<comment type="caution">
    <text evidence="6">The sequence shown here is derived from an EMBL/GenBank/DDBJ whole genome shotgun (WGS) entry which is preliminary data.</text>
</comment>
<proteinExistence type="predicted"/>
<dbReference type="GO" id="GO:0015031">
    <property type="term" value="P:protein transport"/>
    <property type="evidence" value="ECO:0007669"/>
    <property type="project" value="UniProtKB-KW"/>
</dbReference>
<comment type="subcellular location">
    <subcellularLocation>
        <location evidence="1">Endomembrane system</location>
    </subcellularLocation>
</comment>
<protein>
    <submittedName>
        <fullName evidence="6">Uncharacterized protein</fullName>
    </submittedName>
</protein>
<dbReference type="GO" id="GO:0012505">
    <property type="term" value="C:endomembrane system"/>
    <property type="evidence" value="ECO:0007669"/>
    <property type="project" value="UniProtKB-SubCell"/>
</dbReference>
<feature type="region of interest" description="Disordered" evidence="5">
    <location>
        <begin position="605"/>
        <end position="660"/>
    </location>
</feature>
<dbReference type="Proteomes" id="UP001050691">
    <property type="component" value="Unassembled WGS sequence"/>
</dbReference>
<dbReference type="InterPro" id="IPR011989">
    <property type="entry name" value="ARM-like"/>
</dbReference>
<dbReference type="GO" id="GO:0005737">
    <property type="term" value="C:cytoplasm"/>
    <property type="evidence" value="ECO:0007669"/>
    <property type="project" value="UniProtKB-ARBA"/>
</dbReference>
<evidence type="ECO:0000256" key="5">
    <source>
        <dbReference type="SAM" id="MobiDB-lite"/>
    </source>
</evidence>
<dbReference type="InterPro" id="IPR050840">
    <property type="entry name" value="Adaptor_Complx_Large_Subunit"/>
</dbReference>
<name>A0AAV5AMK1_9AGAM</name>
<keyword evidence="4" id="KW-0472">Membrane</keyword>
<feature type="compositionally biased region" description="Polar residues" evidence="5">
    <location>
        <begin position="639"/>
        <end position="660"/>
    </location>
</feature>
<gene>
    <name evidence="6" type="ORF">Clacol_009000</name>
</gene>
<evidence type="ECO:0000313" key="6">
    <source>
        <dbReference type="EMBL" id="GJJ14733.1"/>
    </source>
</evidence>
<dbReference type="EMBL" id="BPWL01000010">
    <property type="protein sequence ID" value="GJJ14733.1"/>
    <property type="molecule type" value="Genomic_DNA"/>
</dbReference>
<evidence type="ECO:0000313" key="7">
    <source>
        <dbReference type="Proteomes" id="UP001050691"/>
    </source>
</evidence>
<evidence type="ECO:0000256" key="2">
    <source>
        <dbReference type="ARBA" id="ARBA00022448"/>
    </source>
</evidence>
<keyword evidence="3" id="KW-0653">Protein transport</keyword>
<reference evidence="6" key="1">
    <citation type="submission" date="2021-10" db="EMBL/GenBank/DDBJ databases">
        <title>De novo Genome Assembly of Clathrus columnatus (Basidiomycota, Fungi) Using Illumina and Nanopore Sequence Data.</title>
        <authorList>
            <person name="Ogiso-Tanaka E."/>
            <person name="Itagaki H."/>
            <person name="Hosoya T."/>
            <person name="Hosaka K."/>
        </authorList>
    </citation>
    <scope>NUCLEOTIDE SEQUENCE</scope>
    <source>
        <strain evidence="6">MO-923</strain>
    </source>
</reference>
<evidence type="ECO:0000256" key="3">
    <source>
        <dbReference type="ARBA" id="ARBA00022927"/>
    </source>
</evidence>
<accession>A0AAV5AMK1</accession>
<dbReference type="SUPFAM" id="SSF48371">
    <property type="entry name" value="ARM repeat"/>
    <property type="match status" value="1"/>
</dbReference>
<keyword evidence="2" id="KW-0813">Transport</keyword>
<dbReference type="Gene3D" id="1.25.10.10">
    <property type="entry name" value="Leucine-rich Repeat Variant"/>
    <property type="match status" value="1"/>
</dbReference>
<dbReference type="InterPro" id="IPR016024">
    <property type="entry name" value="ARM-type_fold"/>
</dbReference>
<evidence type="ECO:0000256" key="4">
    <source>
        <dbReference type="ARBA" id="ARBA00023136"/>
    </source>
</evidence>
<dbReference type="PANTHER" id="PTHR22780">
    <property type="entry name" value="ADAPTIN, ALPHA/GAMMA/EPSILON"/>
    <property type="match status" value="1"/>
</dbReference>
<evidence type="ECO:0000256" key="1">
    <source>
        <dbReference type="ARBA" id="ARBA00004308"/>
    </source>
</evidence>
<keyword evidence="7" id="KW-1185">Reference proteome</keyword>
<sequence length="837" mass="94922">MDVPFLSSTAINRDHYHLIRSVEAAITNEQIDAILIHKVEFLQSRFARKKILSLSECSYALIVLLYCWFTSTGHVKRELLEFALPQAVNLAEAGTTIQQKRIGYTFCFLLMDDSHELQLMLVNTLRKDIESSEIPRICLALDALIMNCFVDALPASKALILMRNLSRDDPHFWTILSGQLAEGLSDTDGHMVMITMRVMRDLMLAGVINPTDASILLLDKLPSVDVIASKNVKLSFVRLLGHLLPPLLNDMTNSAKKLLDMLFDIIDTSGLQRGNHFFALIYHHINKNVAIILECFRLFPRIPLETLSPYFQSQERHPLRFMIELMDGRDPNTMYFCLTCLENVDAKFWAGNTDEFPALFNEAQVNTIMNFLQSPDHILRLQTYDHTQVLWTLKKVDKTILLGYLTQLMLNIPSSTQFHLEVTALEVASVYEEEGQPFATRLKEVCSCLAVSRSFSEEYDERKLNKIGISQGIIEVVLLHLRTGHLVSDSFRGQFVDEIMRTPLSEIGSTLSLIIAAATYEYGQLSSLTPFEQLRKLVDIFILNIAVIQEPLLLAMLRVTAREETVPSDVVEKVHDLHHLSKSLIKKLPEFLTALESTEKTGESIYVNGPYRDNTRTASPPVSKGKLRYEAYEAPRPTPKQSRPRNLSRDTSFVSSPRDITNTPSMLALSPGHLALAVYQIDLSKGEIPLEIGSDLITLDPDSPFLIDPMIPQENTVNADTENFDDIWHTLKDCPSTRGWSEREIDQIVAPFRSIFEGEYDMRVYHLDKGKFIKFYGHSGLTTVFFRNKFGGIIPSVWNCAINSIGSHKASFWRRRNDIMANTMSKCNFTSTVEVTM</sequence>
<dbReference type="AlphaFoldDB" id="A0AAV5AMK1"/>
<organism evidence="6 7">
    <name type="scientific">Clathrus columnatus</name>
    <dbReference type="NCBI Taxonomy" id="1419009"/>
    <lineage>
        <taxon>Eukaryota</taxon>
        <taxon>Fungi</taxon>
        <taxon>Dikarya</taxon>
        <taxon>Basidiomycota</taxon>
        <taxon>Agaricomycotina</taxon>
        <taxon>Agaricomycetes</taxon>
        <taxon>Phallomycetidae</taxon>
        <taxon>Phallales</taxon>
        <taxon>Clathraceae</taxon>
        <taxon>Clathrus</taxon>
    </lineage>
</organism>